<evidence type="ECO:0000256" key="5">
    <source>
        <dbReference type="ARBA" id="ARBA00022801"/>
    </source>
</evidence>
<dbReference type="PROSITE" id="PS51257">
    <property type="entry name" value="PROKAR_LIPOPROTEIN"/>
    <property type="match status" value="1"/>
</dbReference>
<keyword evidence="9" id="KW-0732">Signal</keyword>
<evidence type="ECO:0000256" key="7">
    <source>
        <dbReference type="ARBA" id="ARBA00023049"/>
    </source>
</evidence>
<evidence type="ECO:0000313" key="12">
    <source>
        <dbReference type="EMBL" id="MCP1728022.1"/>
    </source>
</evidence>
<keyword evidence="6" id="KW-0862">Zinc</keyword>
<dbReference type="RefSeq" id="WP_253449374.1">
    <property type="nucleotide sequence ID" value="NZ_JALJYF010000002.1"/>
</dbReference>
<feature type="domain" description="Peptidase M13 C-terminal" evidence="10">
    <location>
        <begin position="478"/>
        <end position="677"/>
    </location>
</feature>
<dbReference type="PROSITE" id="PS51885">
    <property type="entry name" value="NEPRILYSIN"/>
    <property type="match status" value="1"/>
</dbReference>
<dbReference type="SUPFAM" id="SSF55486">
    <property type="entry name" value="Metalloproteases ('zincins'), catalytic domain"/>
    <property type="match status" value="1"/>
</dbReference>
<evidence type="ECO:0000256" key="6">
    <source>
        <dbReference type="ARBA" id="ARBA00022833"/>
    </source>
</evidence>
<dbReference type="Pfam" id="PF05649">
    <property type="entry name" value="Peptidase_M13_N"/>
    <property type="match status" value="1"/>
</dbReference>
<keyword evidence="7" id="KW-0482">Metalloprotease</keyword>
<comment type="similarity">
    <text evidence="2">Belongs to the peptidase M13 family.</text>
</comment>
<comment type="cofactor">
    <cofactor evidence="1">
        <name>Zn(2+)</name>
        <dbReference type="ChEBI" id="CHEBI:29105"/>
    </cofactor>
</comment>
<dbReference type="PANTHER" id="PTHR11733:SF167">
    <property type="entry name" value="FI17812P1-RELATED"/>
    <property type="match status" value="1"/>
</dbReference>
<dbReference type="EMBL" id="JALJYF010000002">
    <property type="protein sequence ID" value="MCP1728022.1"/>
    <property type="molecule type" value="Genomic_DNA"/>
</dbReference>
<evidence type="ECO:0000259" key="11">
    <source>
        <dbReference type="Pfam" id="PF05649"/>
    </source>
</evidence>
<dbReference type="PRINTS" id="PR00786">
    <property type="entry name" value="NEPRILYSIN"/>
</dbReference>
<accession>A0ABT1GAE3</accession>
<dbReference type="CDD" id="cd08662">
    <property type="entry name" value="M13"/>
    <property type="match status" value="1"/>
</dbReference>
<evidence type="ECO:0000256" key="2">
    <source>
        <dbReference type="ARBA" id="ARBA00007357"/>
    </source>
</evidence>
<dbReference type="InterPro" id="IPR024079">
    <property type="entry name" value="MetalloPept_cat_dom_sf"/>
</dbReference>
<name>A0ABT1GAE3_9GAMM</name>
<evidence type="ECO:0000259" key="10">
    <source>
        <dbReference type="Pfam" id="PF01431"/>
    </source>
</evidence>
<feature type="domain" description="Peptidase M13 N-terminal" evidence="11">
    <location>
        <begin position="50"/>
        <end position="426"/>
    </location>
</feature>
<protein>
    <submittedName>
        <fullName evidence="12">Metalloendopeptidase</fullName>
    </submittedName>
</protein>
<evidence type="ECO:0000256" key="3">
    <source>
        <dbReference type="ARBA" id="ARBA00022670"/>
    </source>
</evidence>
<comment type="caution">
    <text evidence="12">The sequence shown here is derived from an EMBL/GenBank/DDBJ whole genome shotgun (WGS) entry which is preliminary data.</text>
</comment>
<dbReference type="Gene3D" id="1.10.1380.10">
    <property type="entry name" value="Neutral endopeptidase , domain2"/>
    <property type="match status" value="1"/>
</dbReference>
<dbReference type="InterPro" id="IPR008753">
    <property type="entry name" value="Peptidase_M13_N"/>
</dbReference>
<dbReference type="PANTHER" id="PTHR11733">
    <property type="entry name" value="ZINC METALLOPROTEASE FAMILY M13 NEPRILYSIN-RELATED"/>
    <property type="match status" value="1"/>
</dbReference>
<evidence type="ECO:0000256" key="4">
    <source>
        <dbReference type="ARBA" id="ARBA00022723"/>
    </source>
</evidence>
<feature type="coiled-coil region" evidence="8">
    <location>
        <begin position="75"/>
        <end position="102"/>
    </location>
</feature>
<evidence type="ECO:0000256" key="9">
    <source>
        <dbReference type="SAM" id="SignalP"/>
    </source>
</evidence>
<evidence type="ECO:0000256" key="8">
    <source>
        <dbReference type="SAM" id="Coils"/>
    </source>
</evidence>
<keyword evidence="3" id="KW-0645">Protease</keyword>
<keyword evidence="13" id="KW-1185">Reference proteome</keyword>
<proteinExistence type="inferred from homology"/>
<sequence length="682" mass="78233">MSRHLLVLLCASVLFACGQEEMGEGASSTDQEAPRALGVDLENMDRDVRPQDDFFRFVNGGWMARTDIPSDRARYGSFDELREQAERDLRELVDEVSQAEGVETGSPEQMIRDFYISFMDEERLETLGLEPLQPLLSKVTSIEDRDELKSLLAELPTYGVNGPFSFFVRQDARDSEQYISYISQSGLGLPERDYYLDEANEDVRQAYLEHIAEMFELMGHESPSQAADSIMALESELAEHHWTRVENRDPVATYNRKEMASLKELAPGMNWSEFLDSLGVEAVDAVVVRQPDYLSEADRLLSEHPLDDWQTYLQWRVLSRYAQYLSSDFADARFDFSGRVLQGLEEQEPRWERAIQTLNSVVGFQLGKLYVERHYDEEASERMAEMVDNLMIAFQQTLEESPWMSPDTRDEALAKLEDFNTKIGYPDEWRSYEGLEVDPEDLLGNVMRSRAYEHERMLNHLGEEVDRDEWFMTPQTVNAYYSPSMTEIVFPAAILQPPFFDVNADDAINYGAIGAVIGHEISHGFDDSGRQVDGDGNLRDWWSEGSEEEFQDRSQVLVDQFSAEEPLEGVNIDGRATLGENIADHGGLRVAWRAYQLSLDGEAAPEIEGFTGEQRFFLGWGQIWRIQFRDEALRQHLQTRPHSPGEFRVNTTLPNIPGFYEAFDVSPDDEMYLPEEERANIW</sequence>
<dbReference type="InterPro" id="IPR042089">
    <property type="entry name" value="Peptidase_M13_dom_2"/>
</dbReference>
<feature type="chain" id="PRO_5045602390" evidence="9">
    <location>
        <begin position="17"/>
        <end position="682"/>
    </location>
</feature>
<evidence type="ECO:0000313" key="13">
    <source>
        <dbReference type="Proteomes" id="UP001523550"/>
    </source>
</evidence>
<feature type="signal peptide" evidence="9">
    <location>
        <begin position="1"/>
        <end position="16"/>
    </location>
</feature>
<gene>
    <name evidence="12" type="ORF">J2T60_002022</name>
</gene>
<dbReference type="Pfam" id="PF01431">
    <property type="entry name" value="Peptidase_M13"/>
    <property type="match status" value="1"/>
</dbReference>
<keyword evidence="4" id="KW-0479">Metal-binding</keyword>
<reference evidence="12 13" key="1">
    <citation type="submission" date="2022-03" db="EMBL/GenBank/DDBJ databases">
        <title>Genomic Encyclopedia of Type Strains, Phase III (KMG-III): the genomes of soil and plant-associated and newly described type strains.</title>
        <authorList>
            <person name="Whitman W."/>
        </authorList>
    </citation>
    <scope>NUCLEOTIDE SEQUENCE [LARGE SCALE GENOMIC DNA]</scope>
    <source>
        <strain evidence="12 13">BSker1</strain>
    </source>
</reference>
<keyword evidence="8" id="KW-0175">Coiled coil</keyword>
<keyword evidence="5" id="KW-0378">Hydrolase</keyword>
<organism evidence="12 13">
    <name type="scientific">Natronospira proteinivora</name>
    <dbReference type="NCBI Taxonomy" id="1807133"/>
    <lineage>
        <taxon>Bacteria</taxon>
        <taxon>Pseudomonadati</taxon>
        <taxon>Pseudomonadota</taxon>
        <taxon>Gammaproteobacteria</taxon>
        <taxon>Natronospirales</taxon>
        <taxon>Natronospiraceae</taxon>
        <taxon>Natronospira</taxon>
    </lineage>
</organism>
<dbReference type="Gene3D" id="3.40.390.10">
    <property type="entry name" value="Collagenase (Catalytic Domain)"/>
    <property type="match status" value="1"/>
</dbReference>
<dbReference type="InterPro" id="IPR000718">
    <property type="entry name" value="Peptidase_M13"/>
</dbReference>
<dbReference type="Proteomes" id="UP001523550">
    <property type="component" value="Unassembled WGS sequence"/>
</dbReference>
<evidence type="ECO:0000256" key="1">
    <source>
        <dbReference type="ARBA" id="ARBA00001947"/>
    </source>
</evidence>
<dbReference type="InterPro" id="IPR018497">
    <property type="entry name" value="Peptidase_M13_C"/>
</dbReference>